<evidence type="ECO:0000313" key="2">
    <source>
        <dbReference type="EMBL" id="MEQ3537588.1"/>
    </source>
</evidence>
<dbReference type="RefSeq" id="WP_345648398.1">
    <property type="nucleotide sequence ID" value="NZ_BAABLY010000055.1"/>
</dbReference>
<keyword evidence="3" id="KW-1185">Reference proteome</keyword>
<dbReference type="EMBL" id="JBEDNP010000001">
    <property type="protein sequence ID" value="MEQ3537588.1"/>
    <property type="molecule type" value="Genomic_DNA"/>
</dbReference>
<gene>
    <name evidence="2" type="ORF">WHI96_02050</name>
</gene>
<accession>A0ABV1JNS1</accession>
<feature type="transmembrane region" description="Helical" evidence="1">
    <location>
        <begin position="23"/>
        <end position="42"/>
    </location>
</feature>
<keyword evidence="1" id="KW-1133">Transmembrane helix</keyword>
<sequence length="133" mass="13999">MDGTGPYGRYYAERAAAGQRTVLWPWVLLALVVPVVLVGVFVHGDDRAEATAVHQAAPVPVREAAEGVYRAGLDLAPGTWTTDGPARGRECVYTRTGPDGAEVSRGVLHGPAAARILDGEAVVFTGACTWSVR</sequence>
<evidence type="ECO:0000313" key="3">
    <source>
        <dbReference type="Proteomes" id="UP001464923"/>
    </source>
</evidence>
<evidence type="ECO:0008006" key="4">
    <source>
        <dbReference type="Google" id="ProtNLM"/>
    </source>
</evidence>
<organism evidence="2 3">
    <name type="scientific">Pseudonocardia tropica</name>
    <dbReference type="NCBI Taxonomy" id="681289"/>
    <lineage>
        <taxon>Bacteria</taxon>
        <taxon>Bacillati</taxon>
        <taxon>Actinomycetota</taxon>
        <taxon>Actinomycetes</taxon>
        <taxon>Pseudonocardiales</taxon>
        <taxon>Pseudonocardiaceae</taxon>
        <taxon>Pseudonocardia</taxon>
    </lineage>
</organism>
<proteinExistence type="predicted"/>
<keyword evidence="1" id="KW-0812">Transmembrane</keyword>
<keyword evidence="1" id="KW-0472">Membrane</keyword>
<protein>
    <recommendedName>
        <fullName evidence="4">DUF4333 domain-containing protein</fullName>
    </recommendedName>
</protein>
<reference evidence="2 3" key="1">
    <citation type="submission" date="2024-03" db="EMBL/GenBank/DDBJ databases">
        <title>Draft genome sequence of Pseudonocardia tropica JCM 19149.</title>
        <authorList>
            <person name="Butdee W."/>
            <person name="Duangmal K."/>
        </authorList>
    </citation>
    <scope>NUCLEOTIDE SEQUENCE [LARGE SCALE GENOMIC DNA]</scope>
    <source>
        <strain evidence="2 3">JCM 19149</strain>
    </source>
</reference>
<evidence type="ECO:0000256" key="1">
    <source>
        <dbReference type="SAM" id="Phobius"/>
    </source>
</evidence>
<comment type="caution">
    <text evidence="2">The sequence shown here is derived from an EMBL/GenBank/DDBJ whole genome shotgun (WGS) entry which is preliminary data.</text>
</comment>
<name>A0ABV1JNS1_9PSEU</name>
<dbReference type="Proteomes" id="UP001464923">
    <property type="component" value="Unassembled WGS sequence"/>
</dbReference>